<dbReference type="Proteomes" id="UP001234297">
    <property type="component" value="Chromosome 3"/>
</dbReference>
<dbReference type="EMBL" id="CM056811">
    <property type="protein sequence ID" value="KAJ8636441.1"/>
    <property type="molecule type" value="Genomic_DNA"/>
</dbReference>
<organism evidence="1 2">
    <name type="scientific">Persea americana</name>
    <name type="common">Avocado</name>
    <dbReference type="NCBI Taxonomy" id="3435"/>
    <lineage>
        <taxon>Eukaryota</taxon>
        <taxon>Viridiplantae</taxon>
        <taxon>Streptophyta</taxon>
        <taxon>Embryophyta</taxon>
        <taxon>Tracheophyta</taxon>
        <taxon>Spermatophyta</taxon>
        <taxon>Magnoliopsida</taxon>
        <taxon>Magnoliidae</taxon>
        <taxon>Laurales</taxon>
        <taxon>Lauraceae</taxon>
        <taxon>Persea</taxon>
    </lineage>
</organism>
<comment type="caution">
    <text evidence="1">The sequence shown here is derived from an EMBL/GenBank/DDBJ whole genome shotgun (WGS) entry which is preliminary data.</text>
</comment>
<reference evidence="1 2" key="1">
    <citation type="journal article" date="2022" name="Hortic Res">
        <title>A haplotype resolved chromosomal level avocado genome allows analysis of novel avocado genes.</title>
        <authorList>
            <person name="Nath O."/>
            <person name="Fletcher S.J."/>
            <person name="Hayward A."/>
            <person name="Shaw L.M."/>
            <person name="Masouleh A.K."/>
            <person name="Furtado A."/>
            <person name="Henry R.J."/>
            <person name="Mitter N."/>
        </authorList>
    </citation>
    <scope>NUCLEOTIDE SEQUENCE [LARGE SCALE GENOMIC DNA]</scope>
    <source>
        <strain evidence="2">cv. Hass</strain>
    </source>
</reference>
<proteinExistence type="predicted"/>
<name>A0ACC2LTR2_PERAE</name>
<gene>
    <name evidence="1" type="ORF">MRB53_010708</name>
</gene>
<evidence type="ECO:0000313" key="2">
    <source>
        <dbReference type="Proteomes" id="UP001234297"/>
    </source>
</evidence>
<accession>A0ACC2LTR2</accession>
<sequence>MTNSSVSTNRYTSYLVPKIASLVSVKLENHNCLLWRSQFLPVLRTHGMLGFVDGSNPCPDEFIASSSNQILKEVNPQFLTWIQQDQVVLCLINATLLEGVLAHVIELQTSRDVWLALERRFASLSHSYIIQLKSQLQSIKKGPLSIDDYVKKIKHIVDSLAACEEMNLDFTSSGLTDTVFTAMVVSKEGTKNGSSHSYNN</sequence>
<evidence type="ECO:0000313" key="1">
    <source>
        <dbReference type="EMBL" id="KAJ8636441.1"/>
    </source>
</evidence>
<protein>
    <submittedName>
        <fullName evidence="1">Uncharacterized protein</fullName>
    </submittedName>
</protein>
<keyword evidence="2" id="KW-1185">Reference proteome</keyword>